<name>A0A2V3IRE9_9FLOR</name>
<dbReference type="EMBL" id="NBIV01000083">
    <property type="protein sequence ID" value="PXF44701.1"/>
    <property type="molecule type" value="Genomic_DNA"/>
</dbReference>
<organism evidence="1 2">
    <name type="scientific">Gracilariopsis chorda</name>
    <dbReference type="NCBI Taxonomy" id="448386"/>
    <lineage>
        <taxon>Eukaryota</taxon>
        <taxon>Rhodophyta</taxon>
        <taxon>Florideophyceae</taxon>
        <taxon>Rhodymeniophycidae</taxon>
        <taxon>Gracilariales</taxon>
        <taxon>Gracilariaceae</taxon>
        <taxon>Gracilariopsis</taxon>
    </lineage>
</organism>
<gene>
    <name evidence="1" type="ORF">BWQ96_05558</name>
</gene>
<protein>
    <recommendedName>
        <fullName evidence="3">BZIP domain-containing protein</fullName>
    </recommendedName>
</protein>
<keyword evidence="2" id="KW-1185">Reference proteome</keyword>
<evidence type="ECO:0008006" key="3">
    <source>
        <dbReference type="Google" id="ProtNLM"/>
    </source>
</evidence>
<accession>A0A2V3IRE9</accession>
<sequence length="256" mass="28724">MLDTAQQMPPVPDGSRTALHPEVAAYLQPGSDTAKFSAPLTRQPDLFLNGIYSNAYLDANLGATVSVSDPMGMNVGVLNSPLAAPGSSTHIRQPQFVDTRTSHIEILHPKGLEGISPQAVRALLRSTGDDIVSKIELYWTHFHDYHITADRAGKVLKEKSVRFERRKRMGPEVTAIEKKAIRAQRNRERSQALRRYHKQRMGELEDVNRKLKTHNAVAKSLINCLLEEPQSLELVQEYFSTHECSEELLTFLRSAD</sequence>
<dbReference type="Proteomes" id="UP000247409">
    <property type="component" value="Unassembled WGS sequence"/>
</dbReference>
<dbReference type="OrthoDB" id="10535832at2759"/>
<proteinExistence type="predicted"/>
<evidence type="ECO:0000313" key="2">
    <source>
        <dbReference type="Proteomes" id="UP000247409"/>
    </source>
</evidence>
<dbReference type="AlphaFoldDB" id="A0A2V3IRE9"/>
<reference evidence="1 2" key="1">
    <citation type="journal article" date="2018" name="Mol. Biol. Evol.">
        <title>Analysis of the draft genome of the red seaweed Gracilariopsis chorda provides insights into genome size evolution in Rhodophyta.</title>
        <authorList>
            <person name="Lee J."/>
            <person name="Yang E.C."/>
            <person name="Graf L."/>
            <person name="Yang J.H."/>
            <person name="Qiu H."/>
            <person name="Zel Zion U."/>
            <person name="Chan C.X."/>
            <person name="Stephens T.G."/>
            <person name="Weber A.P.M."/>
            <person name="Boo G.H."/>
            <person name="Boo S.M."/>
            <person name="Kim K.M."/>
            <person name="Shin Y."/>
            <person name="Jung M."/>
            <person name="Lee S.J."/>
            <person name="Yim H.S."/>
            <person name="Lee J.H."/>
            <person name="Bhattacharya D."/>
            <person name="Yoon H.S."/>
        </authorList>
    </citation>
    <scope>NUCLEOTIDE SEQUENCE [LARGE SCALE GENOMIC DNA]</scope>
    <source>
        <strain evidence="1 2">SKKU-2015</strain>
        <tissue evidence="1">Whole body</tissue>
    </source>
</reference>
<evidence type="ECO:0000313" key="1">
    <source>
        <dbReference type="EMBL" id="PXF44701.1"/>
    </source>
</evidence>
<comment type="caution">
    <text evidence="1">The sequence shown here is derived from an EMBL/GenBank/DDBJ whole genome shotgun (WGS) entry which is preliminary data.</text>
</comment>